<dbReference type="PROSITE" id="PS51094">
    <property type="entry name" value="PTS_EIIA_TYPE_2"/>
    <property type="match status" value="1"/>
</dbReference>
<evidence type="ECO:0000259" key="6">
    <source>
        <dbReference type="PROSITE" id="PS51094"/>
    </source>
</evidence>
<evidence type="ECO:0000256" key="3">
    <source>
        <dbReference type="ARBA" id="ARBA00022695"/>
    </source>
</evidence>
<evidence type="ECO:0000256" key="4">
    <source>
        <dbReference type="ARBA" id="ARBA00022741"/>
    </source>
</evidence>
<gene>
    <name evidence="8" type="ORF">AU468_11550</name>
</gene>
<dbReference type="PANTHER" id="PTHR34185">
    <property type="entry name" value="DIADENYLATE CYCLASE"/>
    <property type="match status" value="1"/>
</dbReference>
<proteinExistence type="inferred from homology"/>
<dbReference type="SUPFAM" id="SSF55804">
    <property type="entry name" value="Phoshotransferase/anion transport protein"/>
    <property type="match status" value="1"/>
</dbReference>
<feature type="domain" description="PTS EIIA type-2" evidence="6">
    <location>
        <begin position="3"/>
        <end position="142"/>
    </location>
</feature>
<keyword evidence="9" id="KW-1185">Reference proteome</keyword>
<keyword evidence="5" id="KW-0067">ATP-binding</keyword>
<feature type="domain" description="DAC" evidence="7">
    <location>
        <begin position="273"/>
        <end position="435"/>
    </location>
</feature>
<evidence type="ECO:0008006" key="10">
    <source>
        <dbReference type="Google" id="ProtNLM"/>
    </source>
</evidence>
<dbReference type="OrthoDB" id="9775217at2"/>
<dbReference type="GO" id="GO:0106408">
    <property type="term" value="F:diadenylate cyclase activity"/>
    <property type="evidence" value="ECO:0007669"/>
    <property type="project" value="UniProtKB-EC"/>
</dbReference>
<comment type="catalytic activity">
    <reaction evidence="1">
        <text>2 ATP = 3',3'-c-di-AMP + 2 diphosphate</text>
        <dbReference type="Rhea" id="RHEA:35655"/>
        <dbReference type="ChEBI" id="CHEBI:30616"/>
        <dbReference type="ChEBI" id="CHEBI:33019"/>
        <dbReference type="ChEBI" id="CHEBI:71500"/>
        <dbReference type="EC" id="2.7.7.85"/>
    </reaction>
</comment>
<dbReference type="HAMAP" id="MF_00840">
    <property type="entry name" value="DacZ"/>
    <property type="match status" value="1"/>
</dbReference>
<evidence type="ECO:0000256" key="1">
    <source>
        <dbReference type="ARBA" id="ARBA00000877"/>
    </source>
</evidence>
<dbReference type="InterPro" id="IPR050338">
    <property type="entry name" value="DisA"/>
</dbReference>
<dbReference type="InterPro" id="IPR016152">
    <property type="entry name" value="PTrfase/Anion_transptr"/>
</dbReference>
<reference evidence="9" key="1">
    <citation type="submission" date="2015-12" db="EMBL/GenBank/DDBJ databases">
        <authorList>
            <person name="Lodha T.D."/>
            <person name="Chintalapati S."/>
            <person name="Chintalapati V.R."/>
            <person name="Sravanthi T."/>
        </authorList>
    </citation>
    <scope>NUCLEOTIDE SEQUENCE [LARGE SCALE GENOMIC DNA]</scope>
    <source>
        <strain evidence="9">JC133</strain>
    </source>
</reference>
<dbReference type="InterPro" id="IPR036888">
    <property type="entry name" value="DNA_integrity_DisA_N_sf"/>
</dbReference>
<dbReference type="PROSITE" id="PS51794">
    <property type="entry name" value="DAC"/>
    <property type="match status" value="1"/>
</dbReference>
<dbReference type="InterPro" id="IPR002178">
    <property type="entry name" value="PTS_EIIA_type-2_dom"/>
</dbReference>
<dbReference type="EMBL" id="LPWH01000112">
    <property type="protein sequence ID" value="POQ99014.1"/>
    <property type="molecule type" value="Genomic_DNA"/>
</dbReference>
<dbReference type="PANTHER" id="PTHR34185:SF1">
    <property type="entry name" value="DIADENYLATE CYCLASE"/>
    <property type="match status" value="1"/>
</dbReference>
<protein>
    <recommendedName>
        <fullName evidence="10">PTS EIIA type-2 domain-containing protein</fullName>
    </recommendedName>
</protein>
<dbReference type="Gene3D" id="3.40.930.10">
    <property type="entry name" value="Mannitol-specific EII, Chain A"/>
    <property type="match status" value="1"/>
</dbReference>
<dbReference type="GO" id="GO:0004016">
    <property type="term" value="F:adenylate cyclase activity"/>
    <property type="evidence" value="ECO:0007669"/>
    <property type="project" value="TreeGrafter"/>
</dbReference>
<dbReference type="InterPro" id="IPR003390">
    <property type="entry name" value="DNA_integrity_scan_DisA_N"/>
</dbReference>
<evidence type="ECO:0000256" key="5">
    <source>
        <dbReference type="ARBA" id="ARBA00022840"/>
    </source>
</evidence>
<keyword evidence="2" id="KW-0808">Transferase</keyword>
<sequence>MTGVPSPAVVRFYSPPLSRDQVLQDLVEETARQISLPAQEVLQAVLEREGSLSSRVSDEVAMPHAIRDEPGETVIALGLCPSGVDWDGRDPPVRLVTLMVGPDRDHLSVMAAVARRLQGQGVVEALVSARSPREARVLLCGGDEEISPVTVRTLTVTAATVEHAAELARVLPRNPLVVALSNPRIVKLLGVLAEPPLAERTILVGPVPLQEDSPLRIIPTERFPEDGRGLATLALLPLIATGLVNAGSEVILVSGRHDQGGLDAVRLVDVARELKVPRGLSPAHLPRGVLLEVVIRALHLAAELALQGREGKPQGTIIVIGDDPRLDQHTQQMILNPFAGHPREARNILDPSLAETVKELAKIDGAFLVSGDGTIRAAGMHLSGKPDPGEMESGLGARHAAALGITAEADVLSICLSESTGTITLFYEGRRMVQR</sequence>
<keyword evidence="3" id="KW-0548">Nucleotidyltransferase</keyword>
<dbReference type="AlphaFoldDB" id="A0A2S4JHJ1"/>
<dbReference type="GO" id="GO:0005524">
    <property type="term" value="F:ATP binding"/>
    <property type="evidence" value="ECO:0007669"/>
    <property type="project" value="UniProtKB-KW"/>
</dbReference>
<organism evidence="8 9">
    <name type="scientific">Alkalispirochaeta sphaeroplastigenens</name>
    <dbReference type="NCBI Taxonomy" id="1187066"/>
    <lineage>
        <taxon>Bacteria</taxon>
        <taxon>Pseudomonadati</taxon>
        <taxon>Spirochaetota</taxon>
        <taxon>Spirochaetia</taxon>
        <taxon>Spirochaetales</taxon>
        <taxon>Spirochaetaceae</taxon>
        <taxon>Alkalispirochaeta</taxon>
    </lineage>
</organism>
<dbReference type="InterPro" id="IPR014499">
    <property type="entry name" value="DAC_DacZ"/>
</dbReference>
<dbReference type="Gene3D" id="3.40.1700.10">
    <property type="entry name" value="DNA integrity scanning protein, DisA, N-terminal domain"/>
    <property type="match status" value="1"/>
</dbReference>
<dbReference type="Pfam" id="PF00359">
    <property type="entry name" value="PTS_EIIA_2"/>
    <property type="match status" value="1"/>
</dbReference>
<dbReference type="SUPFAM" id="SSF143597">
    <property type="entry name" value="YojJ-like"/>
    <property type="match status" value="1"/>
</dbReference>
<dbReference type="RefSeq" id="WP_103680867.1">
    <property type="nucleotide sequence ID" value="NZ_LPWH01000112.1"/>
</dbReference>
<evidence type="ECO:0000259" key="7">
    <source>
        <dbReference type="PROSITE" id="PS51794"/>
    </source>
</evidence>
<keyword evidence="4" id="KW-0547">Nucleotide-binding</keyword>
<accession>A0A2S4JHJ1</accession>
<dbReference type="Pfam" id="PF02457">
    <property type="entry name" value="DAC"/>
    <property type="match status" value="1"/>
</dbReference>
<evidence type="ECO:0000313" key="9">
    <source>
        <dbReference type="Proteomes" id="UP000237350"/>
    </source>
</evidence>
<evidence type="ECO:0000313" key="8">
    <source>
        <dbReference type="EMBL" id="POQ99014.1"/>
    </source>
</evidence>
<dbReference type="Proteomes" id="UP000237350">
    <property type="component" value="Unassembled WGS sequence"/>
</dbReference>
<name>A0A2S4JHJ1_9SPIO</name>
<evidence type="ECO:0000256" key="2">
    <source>
        <dbReference type="ARBA" id="ARBA00022679"/>
    </source>
</evidence>
<comment type="caution">
    <text evidence="8">The sequence shown here is derived from an EMBL/GenBank/DDBJ whole genome shotgun (WGS) entry which is preliminary data.</text>
</comment>